<dbReference type="EMBL" id="BSPQ01000002">
    <property type="protein sequence ID" value="GLS90230.1"/>
    <property type="molecule type" value="Genomic_DNA"/>
</dbReference>
<evidence type="ECO:0000313" key="1">
    <source>
        <dbReference type="EMBL" id="GLS90230.1"/>
    </source>
</evidence>
<gene>
    <name evidence="1" type="ORF">GCM10007916_12970</name>
</gene>
<evidence type="ECO:0000313" key="2">
    <source>
        <dbReference type="Proteomes" id="UP001157353"/>
    </source>
</evidence>
<comment type="caution">
    <text evidence="1">The sequence shown here is derived from an EMBL/GenBank/DDBJ whole genome shotgun (WGS) entry which is preliminary data.</text>
</comment>
<evidence type="ECO:0008006" key="3">
    <source>
        <dbReference type="Google" id="ProtNLM"/>
    </source>
</evidence>
<keyword evidence="2" id="KW-1185">Reference proteome</keyword>
<organism evidence="1 2">
    <name type="scientific">Psychromonas marina</name>
    <dbReference type="NCBI Taxonomy" id="88364"/>
    <lineage>
        <taxon>Bacteria</taxon>
        <taxon>Pseudomonadati</taxon>
        <taxon>Pseudomonadota</taxon>
        <taxon>Gammaproteobacteria</taxon>
        <taxon>Alteromonadales</taxon>
        <taxon>Psychromonadaceae</taxon>
        <taxon>Psychromonas</taxon>
    </lineage>
</organism>
<accession>A0ABQ6DZ15</accession>
<reference evidence="2" key="1">
    <citation type="journal article" date="2019" name="Int. J. Syst. Evol. Microbiol.">
        <title>The Global Catalogue of Microorganisms (GCM) 10K type strain sequencing project: providing services to taxonomists for standard genome sequencing and annotation.</title>
        <authorList>
            <consortium name="The Broad Institute Genomics Platform"/>
            <consortium name="The Broad Institute Genome Sequencing Center for Infectious Disease"/>
            <person name="Wu L."/>
            <person name="Ma J."/>
        </authorList>
    </citation>
    <scope>NUCLEOTIDE SEQUENCE [LARGE SCALE GENOMIC DNA]</scope>
    <source>
        <strain evidence="2">NBRC 103166</strain>
    </source>
</reference>
<sequence>MKTMTCKQLGGACEEKFQAGTLEEIAELSKAHGMEMFEKQDPVHLEAMANIQQMMQQPHAMQKWFETKKSEFDALPED</sequence>
<dbReference type="Proteomes" id="UP001157353">
    <property type="component" value="Unassembled WGS sequence"/>
</dbReference>
<dbReference type="RefSeq" id="WP_284203348.1">
    <property type="nucleotide sequence ID" value="NZ_BSPQ01000002.1"/>
</dbReference>
<protein>
    <recommendedName>
        <fullName evidence="3">DUF1059 domain-containing protein</fullName>
    </recommendedName>
</protein>
<proteinExistence type="predicted"/>
<name>A0ABQ6DZ15_9GAMM</name>